<evidence type="ECO:0000313" key="5">
    <source>
        <dbReference type="Proteomes" id="UP000838748"/>
    </source>
</evidence>
<reference evidence="4" key="1">
    <citation type="submission" date="2021-11" db="EMBL/GenBank/DDBJ databases">
        <authorList>
            <person name="Rodrigo-Torres L."/>
            <person name="Arahal R. D."/>
            <person name="Lucena T."/>
        </authorList>
    </citation>
    <scope>NUCLEOTIDE SEQUENCE</scope>
    <source>
        <strain evidence="4">CECT 7928</strain>
    </source>
</reference>
<keyword evidence="5" id="KW-1185">Reference proteome</keyword>
<dbReference type="PANTHER" id="PTHR38973">
    <property type="entry name" value="PLASMID PARTITIONING CONTROL PROTEIN-RELATED"/>
    <property type="match status" value="1"/>
</dbReference>
<protein>
    <recommendedName>
        <fullName evidence="3">ParB protein family C-terminal domain-containing protein</fullName>
    </recommendedName>
</protein>
<evidence type="ECO:0000256" key="1">
    <source>
        <dbReference type="ARBA" id="ARBA00023125"/>
    </source>
</evidence>
<organism evidence="4 5">
    <name type="scientific">Vibrio marisflavi CECT 7928</name>
    <dbReference type="NCBI Taxonomy" id="634439"/>
    <lineage>
        <taxon>Bacteria</taxon>
        <taxon>Pseudomonadati</taxon>
        <taxon>Pseudomonadota</taxon>
        <taxon>Gammaproteobacteria</taxon>
        <taxon>Vibrionales</taxon>
        <taxon>Vibrionaceae</taxon>
        <taxon>Vibrio</taxon>
    </lineage>
</organism>
<feature type="region of interest" description="Disordered" evidence="2">
    <location>
        <begin position="1"/>
        <end position="28"/>
    </location>
</feature>
<dbReference type="RefSeq" id="WP_237364210.1">
    <property type="nucleotide sequence ID" value="NZ_CAKLDM010000005.1"/>
</dbReference>
<gene>
    <name evidence="4" type="ORF">VMF7928_04509</name>
</gene>
<evidence type="ECO:0000256" key="2">
    <source>
        <dbReference type="SAM" id="MobiDB-lite"/>
    </source>
</evidence>
<dbReference type="EMBL" id="CAKLDM010000005">
    <property type="protein sequence ID" value="CAH0543299.1"/>
    <property type="molecule type" value="Genomic_DNA"/>
</dbReference>
<accession>A0ABN8E9R8</accession>
<name>A0ABN8E9R8_9VIBR</name>
<keyword evidence="1" id="KW-0238">DNA-binding</keyword>
<evidence type="ECO:0000313" key="4">
    <source>
        <dbReference type="EMBL" id="CAH0543299.1"/>
    </source>
</evidence>
<proteinExistence type="predicted"/>
<dbReference type="InterPro" id="IPR014884">
    <property type="entry name" value="ParB_fam_C"/>
</dbReference>
<dbReference type="PANTHER" id="PTHR38973:SF1">
    <property type="entry name" value="PLASMID PARTITION PROTEIN B"/>
    <property type="match status" value="1"/>
</dbReference>
<dbReference type="Gene3D" id="1.10.10.2830">
    <property type="match status" value="1"/>
</dbReference>
<evidence type="ECO:0000259" key="3">
    <source>
        <dbReference type="Pfam" id="PF08775"/>
    </source>
</evidence>
<feature type="domain" description="ParB protein family C-terminal" evidence="3">
    <location>
        <begin position="211"/>
        <end position="333"/>
    </location>
</feature>
<dbReference type="Pfam" id="PF08775">
    <property type="entry name" value="ParB"/>
    <property type="match status" value="1"/>
</dbReference>
<comment type="caution">
    <text evidence="4">The sequence shown here is derived from an EMBL/GenBank/DDBJ whole genome shotgun (WGS) entry which is preliminary data.</text>
</comment>
<dbReference type="Proteomes" id="UP000838748">
    <property type="component" value="Unassembled WGS sequence"/>
</dbReference>
<sequence length="337" mass="37746">MNSKYSRSTGKEAFLGKSAKGHLQQGNKLQVQSKRELKEYKLESGVYKAQRHVLSHDEIETKTRSHFLNPRNQDALNYDAASAIIESIREKGIDTDCLGIWSSDNTTILVIEGSLRRYCAIETKQSYPIWVLPSDSASNNDIRALIRDAHSLKPHSLRERGKAMMDEAGEHGIEPSTLTVNELAALLNVGRETVRKSIQALKIDEELLQIFPDYEGIPNSFYAKLARVEKTLKKFGTSIQSFKDAILMDKDISSSSQLDKAERQDIVLSVIERQELALKGSGSAKSETLVDLVKFASKDKHARKRVSANGKTVKFELSRMDKALVEEVEALIKSYCS</sequence>